<dbReference type="Gramene" id="TuG1812G0700002341.01.T01">
    <property type="protein sequence ID" value="TuG1812G0700002341.01.T01.cds264114"/>
    <property type="gene ID" value="TuG1812G0700002341.01"/>
</dbReference>
<dbReference type="EnsemblPlants" id="TuG1812G0700002341.01.T01">
    <property type="protein sequence ID" value="TuG1812G0700002341.01.T01.cds264114"/>
    <property type="gene ID" value="TuG1812G0700002341.01"/>
</dbReference>
<evidence type="ECO:0000313" key="2">
    <source>
        <dbReference type="Proteomes" id="UP000015106"/>
    </source>
</evidence>
<evidence type="ECO:0000313" key="1">
    <source>
        <dbReference type="EnsemblPlants" id="TuG1812G0700002341.01.T01.cds264114"/>
    </source>
</evidence>
<keyword evidence="2" id="KW-1185">Reference proteome</keyword>
<dbReference type="Proteomes" id="UP000015106">
    <property type="component" value="Chromosome 7"/>
</dbReference>
<proteinExistence type="predicted"/>
<protein>
    <submittedName>
        <fullName evidence="1">Uncharacterized protein</fullName>
    </submittedName>
</protein>
<sequence>VPSTYHCNLAQFIFFSPEKVQSYFFWPVCSMDLGVVGRWTHLSSEHVCKQKIIPNDIIYINLMLRHIIN</sequence>
<reference evidence="2" key="1">
    <citation type="journal article" date="2013" name="Nature">
        <title>Draft genome of the wheat A-genome progenitor Triticum urartu.</title>
        <authorList>
            <person name="Ling H.Q."/>
            <person name="Zhao S."/>
            <person name="Liu D."/>
            <person name="Wang J."/>
            <person name="Sun H."/>
            <person name="Zhang C."/>
            <person name="Fan H."/>
            <person name="Li D."/>
            <person name="Dong L."/>
            <person name="Tao Y."/>
            <person name="Gao C."/>
            <person name="Wu H."/>
            <person name="Li Y."/>
            <person name="Cui Y."/>
            <person name="Guo X."/>
            <person name="Zheng S."/>
            <person name="Wang B."/>
            <person name="Yu K."/>
            <person name="Liang Q."/>
            <person name="Yang W."/>
            <person name="Lou X."/>
            <person name="Chen J."/>
            <person name="Feng M."/>
            <person name="Jian J."/>
            <person name="Zhang X."/>
            <person name="Luo G."/>
            <person name="Jiang Y."/>
            <person name="Liu J."/>
            <person name="Wang Z."/>
            <person name="Sha Y."/>
            <person name="Zhang B."/>
            <person name="Wu H."/>
            <person name="Tang D."/>
            <person name="Shen Q."/>
            <person name="Xue P."/>
            <person name="Zou S."/>
            <person name="Wang X."/>
            <person name="Liu X."/>
            <person name="Wang F."/>
            <person name="Yang Y."/>
            <person name="An X."/>
            <person name="Dong Z."/>
            <person name="Zhang K."/>
            <person name="Zhang X."/>
            <person name="Luo M.C."/>
            <person name="Dvorak J."/>
            <person name="Tong Y."/>
            <person name="Wang J."/>
            <person name="Yang H."/>
            <person name="Li Z."/>
            <person name="Wang D."/>
            <person name="Zhang A."/>
            <person name="Wang J."/>
        </authorList>
    </citation>
    <scope>NUCLEOTIDE SEQUENCE</scope>
    <source>
        <strain evidence="2">cv. G1812</strain>
    </source>
</reference>
<accession>A0A8R7R3L9</accession>
<name>A0A8R7R3L9_TRIUA</name>
<reference evidence="1" key="2">
    <citation type="submission" date="2018-03" db="EMBL/GenBank/DDBJ databases">
        <title>The Triticum urartu genome reveals the dynamic nature of wheat genome evolution.</title>
        <authorList>
            <person name="Ling H."/>
            <person name="Ma B."/>
            <person name="Shi X."/>
            <person name="Liu H."/>
            <person name="Dong L."/>
            <person name="Sun H."/>
            <person name="Cao Y."/>
            <person name="Gao Q."/>
            <person name="Zheng S."/>
            <person name="Li Y."/>
            <person name="Yu Y."/>
            <person name="Du H."/>
            <person name="Qi M."/>
            <person name="Li Y."/>
            <person name="Yu H."/>
            <person name="Cui Y."/>
            <person name="Wang N."/>
            <person name="Chen C."/>
            <person name="Wu H."/>
            <person name="Zhao Y."/>
            <person name="Zhang J."/>
            <person name="Li Y."/>
            <person name="Zhou W."/>
            <person name="Zhang B."/>
            <person name="Hu W."/>
            <person name="Eijk M."/>
            <person name="Tang J."/>
            <person name="Witsenboer H."/>
            <person name="Zhao S."/>
            <person name="Li Z."/>
            <person name="Zhang A."/>
            <person name="Wang D."/>
            <person name="Liang C."/>
        </authorList>
    </citation>
    <scope>NUCLEOTIDE SEQUENCE [LARGE SCALE GENOMIC DNA]</scope>
    <source>
        <strain evidence="1">cv. G1812</strain>
    </source>
</reference>
<dbReference type="AlphaFoldDB" id="A0A8R7R3L9"/>
<reference evidence="1" key="3">
    <citation type="submission" date="2022-06" db="UniProtKB">
        <authorList>
            <consortium name="EnsemblPlants"/>
        </authorList>
    </citation>
    <scope>IDENTIFICATION</scope>
</reference>
<organism evidence="1 2">
    <name type="scientific">Triticum urartu</name>
    <name type="common">Red wild einkorn</name>
    <name type="synonym">Crithodium urartu</name>
    <dbReference type="NCBI Taxonomy" id="4572"/>
    <lineage>
        <taxon>Eukaryota</taxon>
        <taxon>Viridiplantae</taxon>
        <taxon>Streptophyta</taxon>
        <taxon>Embryophyta</taxon>
        <taxon>Tracheophyta</taxon>
        <taxon>Spermatophyta</taxon>
        <taxon>Magnoliopsida</taxon>
        <taxon>Liliopsida</taxon>
        <taxon>Poales</taxon>
        <taxon>Poaceae</taxon>
        <taxon>BOP clade</taxon>
        <taxon>Pooideae</taxon>
        <taxon>Triticodae</taxon>
        <taxon>Triticeae</taxon>
        <taxon>Triticinae</taxon>
        <taxon>Triticum</taxon>
    </lineage>
</organism>